<protein>
    <submittedName>
        <fullName evidence="1">Uncharacterized protein</fullName>
    </submittedName>
</protein>
<gene>
    <name evidence="1" type="ORF">MPAN_000760</name>
</gene>
<organism evidence="1 2">
    <name type="scientific">Mariniplasma anaerobium</name>
    <dbReference type="NCBI Taxonomy" id="2735436"/>
    <lineage>
        <taxon>Bacteria</taxon>
        <taxon>Bacillati</taxon>
        <taxon>Mycoplasmatota</taxon>
        <taxon>Mollicutes</taxon>
        <taxon>Acholeplasmatales</taxon>
        <taxon>Acholeplasmataceae</taxon>
        <taxon>Mariniplasma</taxon>
    </lineage>
</organism>
<evidence type="ECO:0000313" key="1">
    <source>
        <dbReference type="EMBL" id="BCR35183.1"/>
    </source>
</evidence>
<sequence length="354" mass="41568">MLNEFKEYDDYTKDLILNVDVKNPEFKSGEIYGRLLLESITKRSGIDRALTIIARRFIFHDEKDIRKLNTLEESELLNRIKLVENYLIAWCSNHKIESDLPKELIGVSGNGRYYDYMQEARDAFNNLIARITNKELEDTKINLKNYMLTAKSIEKSIVYWNDVYLTGLIKNKFYSIHGMKNKYDNKIVTLDLIIANAIQDGPLKNHYVYFPISIFNKLIDAFEVTHRKYITDFLLTCAYYLVKKENSENDYLVINDAHMSNWLGKKNYYRSFKLFHNALSQKELFSQEIVFNVAKKISISDELTEGTLVKYDDASANNDYIVISDDLPYALLDTKLSQLYNHYYKTQKKSNLQK</sequence>
<accession>A0A7U9TKA1</accession>
<reference evidence="1" key="1">
    <citation type="submission" date="2021-01" db="EMBL/GenBank/DDBJ databases">
        <title>Draft genome sequence of Acholeplasmataceae bacterium strain Mahy22.</title>
        <authorList>
            <person name="Watanabe M."/>
            <person name="Kojima H."/>
            <person name="Fukui M."/>
        </authorList>
    </citation>
    <scope>NUCLEOTIDE SEQUENCE</scope>
    <source>
        <strain evidence="1">Mahy22</strain>
    </source>
</reference>
<dbReference type="RefSeq" id="WP_176239057.1">
    <property type="nucleotide sequence ID" value="NZ_AP024412.1"/>
</dbReference>
<keyword evidence="2" id="KW-1185">Reference proteome</keyword>
<dbReference type="AlphaFoldDB" id="A0A7U9TKA1"/>
<proteinExistence type="predicted"/>
<dbReference type="Proteomes" id="UP000620133">
    <property type="component" value="Chromosome"/>
</dbReference>
<dbReference type="EMBL" id="AP024412">
    <property type="protein sequence ID" value="BCR35183.1"/>
    <property type="molecule type" value="Genomic_DNA"/>
</dbReference>
<evidence type="ECO:0000313" key="2">
    <source>
        <dbReference type="Proteomes" id="UP000620133"/>
    </source>
</evidence>
<dbReference type="KEGG" id="manr:MPAN_000760"/>
<name>A0A7U9TKA1_9MOLU</name>